<gene>
    <name evidence="1" type="ORF">S12H4_34885</name>
</gene>
<name>X1TSP9_9ZZZZ</name>
<protein>
    <submittedName>
        <fullName evidence="1">Uncharacterized protein</fullName>
    </submittedName>
</protein>
<sequence>MKKTQKYRLFENGIDSIAHGIEHFLIGEKDNKNFKFAILHIFHGIEMILKEKLFKINPILIYSNIDQKINESSHTIGFSNLVIRLENVGIKFSKEEIETINGIQRIRNQIEHKDMLFGIDDVKFKIGKSIKFLINFMRDELNIDLQNYINKDNYKILVTMIDFYDEQVKIVEKEIEEYLKTFDPKDRQSIDIFFCPYCNNRTVIIEPDEKGFVTCHFCKEDFTLNIAMYVGYLY</sequence>
<organism evidence="1">
    <name type="scientific">marine sediment metagenome</name>
    <dbReference type="NCBI Taxonomy" id="412755"/>
    <lineage>
        <taxon>unclassified sequences</taxon>
        <taxon>metagenomes</taxon>
        <taxon>ecological metagenomes</taxon>
    </lineage>
</organism>
<reference evidence="1" key="1">
    <citation type="journal article" date="2014" name="Front. Microbiol.">
        <title>High frequency of phylogenetically diverse reductive dehalogenase-homologous genes in deep subseafloor sedimentary metagenomes.</title>
        <authorList>
            <person name="Kawai M."/>
            <person name="Futagami T."/>
            <person name="Toyoda A."/>
            <person name="Takaki Y."/>
            <person name="Nishi S."/>
            <person name="Hori S."/>
            <person name="Arai W."/>
            <person name="Tsubouchi T."/>
            <person name="Morono Y."/>
            <person name="Uchiyama I."/>
            <person name="Ito T."/>
            <person name="Fujiyama A."/>
            <person name="Inagaki F."/>
            <person name="Takami H."/>
        </authorList>
    </citation>
    <scope>NUCLEOTIDE SEQUENCE</scope>
    <source>
        <strain evidence="1">Expedition CK06-06</strain>
    </source>
</reference>
<comment type="caution">
    <text evidence="1">The sequence shown here is derived from an EMBL/GenBank/DDBJ whole genome shotgun (WGS) entry which is preliminary data.</text>
</comment>
<proteinExistence type="predicted"/>
<dbReference type="AlphaFoldDB" id="X1TSP9"/>
<dbReference type="EMBL" id="BARW01020677">
    <property type="protein sequence ID" value="GAI94411.1"/>
    <property type="molecule type" value="Genomic_DNA"/>
</dbReference>
<accession>X1TSP9</accession>
<evidence type="ECO:0000313" key="1">
    <source>
        <dbReference type="EMBL" id="GAI94411.1"/>
    </source>
</evidence>